<accession>A0ABR4NFX3</accession>
<comment type="caution">
    <text evidence="2">The sequence shown here is derived from an EMBL/GenBank/DDBJ whole genome shotgun (WGS) entry which is preliminary data.</text>
</comment>
<feature type="compositionally biased region" description="Low complexity" evidence="1">
    <location>
        <begin position="75"/>
        <end position="91"/>
    </location>
</feature>
<dbReference type="Proteomes" id="UP001527925">
    <property type="component" value="Unassembled WGS sequence"/>
</dbReference>
<dbReference type="EMBL" id="JADGIZ020000006">
    <property type="protein sequence ID" value="KAL2918426.1"/>
    <property type="molecule type" value="Genomic_DNA"/>
</dbReference>
<feature type="compositionally biased region" description="Low complexity" evidence="1">
    <location>
        <begin position="157"/>
        <end position="168"/>
    </location>
</feature>
<feature type="region of interest" description="Disordered" evidence="1">
    <location>
        <begin position="71"/>
        <end position="94"/>
    </location>
</feature>
<organism evidence="2 3">
    <name type="scientific">Polyrhizophydium stewartii</name>
    <dbReference type="NCBI Taxonomy" id="2732419"/>
    <lineage>
        <taxon>Eukaryota</taxon>
        <taxon>Fungi</taxon>
        <taxon>Fungi incertae sedis</taxon>
        <taxon>Chytridiomycota</taxon>
        <taxon>Chytridiomycota incertae sedis</taxon>
        <taxon>Chytridiomycetes</taxon>
        <taxon>Rhizophydiales</taxon>
        <taxon>Rhizophydiales incertae sedis</taxon>
        <taxon>Polyrhizophydium</taxon>
    </lineage>
</organism>
<feature type="compositionally biased region" description="Basic and acidic residues" evidence="1">
    <location>
        <begin position="551"/>
        <end position="566"/>
    </location>
</feature>
<name>A0ABR4NFX3_9FUNG</name>
<feature type="region of interest" description="Disordered" evidence="1">
    <location>
        <begin position="465"/>
        <end position="582"/>
    </location>
</feature>
<reference evidence="2 3" key="1">
    <citation type="submission" date="2023-09" db="EMBL/GenBank/DDBJ databases">
        <title>Pangenome analysis of Batrachochytrium dendrobatidis and related Chytrids.</title>
        <authorList>
            <person name="Yacoub M.N."/>
            <person name="Stajich J.E."/>
            <person name="James T.Y."/>
        </authorList>
    </citation>
    <scope>NUCLEOTIDE SEQUENCE [LARGE SCALE GENOMIC DNA]</scope>
    <source>
        <strain evidence="2 3">JEL0888</strain>
    </source>
</reference>
<feature type="compositionally biased region" description="Polar residues" evidence="1">
    <location>
        <begin position="11"/>
        <end position="21"/>
    </location>
</feature>
<keyword evidence="3" id="KW-1185">Reference proteome</keyword>
<evidence type="ECO:0000313" key="2">
    <source>
        <dbReference type="EMBL" id="KAL2918426.1"/>
    </source>
</evidence>
<gene>
    <name evidence="2" type="ORF">HK105_201827</name>
</gene>
<feature type="region of interest" description="Disordered" evidence="1">
    <location>
        <begin position="149"/>
        <end position="168"/>
    </location>
</feature>
<feature type="compositionally biased region" description="Low complexity" evidence="1">
    <location>
        <begin position="399"/>
        <end position="420"/>
    </location>
</feature>
<sequence length="582" mass="60340">MFPDRRGTGFPQASSPPTSTSRPKDRAAAANREAFTKHAATSHDASNNLKPAATTRPAAFACPLAARVADSRTTPASPASHASPAKPASSAKPRDLDTATALLFLKRLGWTRVNPANAVELACSEAARLEILLEMIPACVVRDKKTLTPTPAPPTMTPTNAMPPAKPAAKSTARLSPLKELIMSVKQKTAQAHNAPAPAASPATASLATASPAAADAPLATTADVATVAAAPPATAYTATVATESTATAPPAVVAAEVPATVLPAIAAAEATATVPPTTAPPDPAEVIKAVTNSATTEPTKHCKSPYGVSKKTKSKSTIQIYTAVHQHLRKVSVRVIRARRAAMEVDELGLVDMPVDLPCRPASPPSPMMVDPPAPEPVPSYSIKLKLKEPKESKEPAAKAAAPPKRPAAAAASKPPTAKKVVDIRDDDLFGATVKKQSNGGMLFSKALQEFEVFAGMPKAKLERFNPIPPVLPGTTTAGKPGQAAPEAGASAGVARTTTRKPGSSTKQPDARDAASAAAPAAARVHTGKTPYSKLSLEEKTVSMRQESTPSRESESWADDKHDASEPSMQQLKMQRRETQG</sequence>
<evidence type="ECO:0000256" key="1">
    <source>
        <dbReference type="SAM" id="MobiDB-lite"/>
    </source>
</evidence>
<evidence type="ECO:0000313" key="3">
    <source>
        <dbReference type="Proteomes" id="UP001527925"/>
    </source>
</evidence>
<protein>
    <submittedName>
        <fullName evidence="2">Uncharacterized protein</fullName>
    </submittedName>
</protein>
<feature type="compositionally biased region" description="Low complexity" evidence="1">
    <location>
        <begin position="515"/>
        <end position="525"/>
    </location>
</feature>
<feature type="region of interest" description="Disordered" evidence="1">
    <location>
        <begin position="390"/>
        <end position="421"/>
    </location>
</feature>
<feature type="region of interest" description="Disordered" evidence="1">
    <location>
        <begin position="1"/>
        <end position="52"/>
    </location>
</feature>
<feature type="compositionally biased region" description="Polar residues" evidence="1">
    <location>
        <begin position="497"/>
        <end position="509"/>
    </location>
</feature>
<feature type="compositionally biased region" description="Low complexity" evidence="1">
    <location>
        <begin position="483"/>
        <end position="496"/>
    </location>
</feature>
<proteinExistence type="predicted"/>